<dbReference type="GeneID" id="40316963"/>
<sequence length="473" mass="49484">MRLPLLPHSILLGFFFCLFVFLFLLSCALAPLSVCVPVAGVGASTSIFARGASACPLLFFKKDFSPFFVFALGWFCAVVCVASALPHGGWAAVLPSVPAAVAVRAAWGLQPLLWAELLFAPRRWRAAQREAPHAGGGGCVREGHGRRAVAGGRGGRGRAVEVLEALAAAVFMRFWFFWKVALPRRVQLELFSLLFPLRVCRHTRNRVRAGLLSWSALPLPFPSGAAEAGGRGTPRAGERPAAESRLLFRACGGAVCAPALLALLCACCCPSACVAAAEEEVDVPVDVSCADAVGKLSWRVPGESAWQKCAFTVNESFRRSGAIYNDNDSLCAWAGTLYGSAASPNGRCSAAAAKEVLAFTLQCKTKESSGVYRRWLKANDGALGAPTTDPSGEPPGVLHSCNTRAPSGGAPEEEPESPPAGVEPPEAPGGKPNGGSTEEGGKENLAGSDVATVCMRAASLLLLVTALAAHGTW</sequence>
<feature type="transmembrane region" description="Helical" evidence="2">
    <location>
        <begin position="38"/>
        <end position="60"/>
    </location>
</feature>
<keyword evidence="4" id="KW-1185">Reference proteome</keyword>
<evidence type="ECO:0000313" key="4">
    <source>
        <dbReference type="Proteomes" id="UP000284403"/>
    </source>
</evidence>
<feature type="transmembrane region" description="Helical" evidence="2">
    <location>
        <begin position="12"/>
        <end position="32"/>
    </location>
</feature>
<gene>
    <name evidence="3" type="ORF">Tco025E_03352</name>
</gene>
<proteinExistence type="predicted"/>
<evidence type="ECO:0000313" key="3">
    <source>
        <dbReference type="EMBL" id="RNF21503.1"/>
    </source>
</evidence>
<keyword evidence="2" id="KW-0472">Membrane</keyword>
<feature type="compositionally biased region" description="Pro residues" evidence="1">
    <location>
        <begin position="417"/>
        <end position="427"/>
    </location>
</feature>
<feature type="transmembrane region" description="Helical" evidence="2">
    <location>
        <begin position="67"/>
        <end position="85"/>
    </location>
</feature>
<accession>A0A422PUU7</accession>
<dbReference type="PROSITE" id="PS51257">
    <property type="entry name" value="PROKAR_LIPOPROTEIN"/>
    <property type="match status" value="1"/>
</dbReference>
<dbReference type="Proteomes" id="UP000284403">
    <property type="component" value="Unassembled WGS sequence"/>
</dbReference>
<protein>
    <submittedName>
        <fullName evidence="3">Mucin-like glycoprotein</fullName>
    </submittedName>
</protein>
<keyword evidence="2" id="KW-1133">Transmembrane helix</keyword>
<evidence type="ECO:0000256" key="2">
    <source>
        <dbReference type="SAM" id="Phobius"/>
    </source>
</evidence>
<evidence type="ECO:0000256" key="1">
    <source>
        <dbReference type="SAM" id="MobiDB-lite"/>
    </source>
</evidence>
<comment type="caution">
    <text evidence="3">The sequence shown here is derived from an EMBL/GenBank/DDBJ whole genome shotgun (WGS) entry which is preliminary data.</text>
</comment>
<dbReference type="AlphaFoldDB" id="A0A422PUU7"/>
<dbReference type="EMBL" id="MKKU01000155">
    <property type="protein sequence ID" value="RNF21503.1"/>
    <property type="molecule type" value="Genomic_DNA"/>
</dbReference>
<feature type="region of interest" description="Disordered" evidence="1">
    <location>
        <begin position="383"/>
        <end position="444"/>
    </location>
</feature>
<dbReference type="RefSeq" id="XP_029229544.1">
    <property type="nucleotide sequence ID" value="XM_029370271.1"/>
</dbReference>
<keyword evidence="2" id="KW-0812">Transmembrane</keyword>
<organism evidence="3 4">
    <name type="scientific">Trypanosoma conorhini</name>
    <dbReference type="NCBI Taxonomy" id="83891"/>
    <lineage>
        <taxon>Eukaryota</taxon>
        <taxon>Discoba</taxon>
        <taxon>Euglenozoa</taxon>
        <taxon>Kinetoplastea</taxon>
        <taxon>Metakinetoplastina</taxon>
        <taxon>Trypanosomatida</taxon>
        <taxon>Trypanosomatidae</taxon>
        <taxon>Trypanosoma</taxon>
    </lineage>
</organism>
<reference evidence="3 4" key="1">
    <citation type="journal article" date="2018" name="BMC Genomics">
        <title>Genomic comparison of Trypanosoma conorhini and Trypanosoma rangeli to Trypanosoma cruzi strains of high and low virulence.</title>
        <authorList>
            <person name="Bradwell K.R."/>
            <person name="Koparde V.N."/>
            <person name="Matveyev A.V."/>
            <person name="Serrano M.G."/>
            <person name="Alves J.M."/>
            <person name="Parikh H."/>
            <person name="Huang B."/>
            <person name="Lee V."/>
            <person name="Espinosa-Alvarez O."/>
            <person name="Ortiz P.A."/>
            <person name="Costa-Martins A.G."/>
            <person name="Teixeira M.M."/>
            <person name="Buck G.A."/>
        </authorList>
    </citation>
    <scope>NUCLEOTIDE SEQUENCE [LARGE SCALE GENOMIC DNA]</scope>
    <source>
        <strain evidence="3 4">025E</strain>
    </source>
</reference>
<name>A0A422PUU7_9TRYP</name>